<dbReference type="Proteomes" id="UP000011586">
    <property type="component" value="Unassembled WGS sequence"/>
</dbReference>
<name>M0EBW3_9EURY</name>
<proteinExistence type="predicted"/>
<reference evidence="1 2" key="1">
    <citation type="journal article" date="2014" name="PLoS Genet.">
        <title>Phylogenetically driven sequencing of extremely halophilic archaea reveals strategies for static and dynamic osmo-response.</title>
        <authorList>
            <person name="Becker E.A."/>
            <person name="Seitzer P.M."/>
            <person name="Tritt A."/>
            <person name="Larsen D."/>
            <person name="Krusor M."/>
            <person name="Yao A.I."/>
            <person name="Wu D."/>
            <person name="Madern D."/>
            <person name="Eisen J.A."/>
            <person name="Darling A.E."/>
            <person name="Facciotti M.T."/>
        </authorList>
    </citation>
    <scope>NUCLEOTIDE SEQUENCE [LARGE SCALE GENOMIC DNA]</scope>
    <source>
        <strain evidence="1 2">DSM 19288</strain>
    </source>
</reference>
<comment type="caution">
    <text evidence="1">The sequence shown here is derived from an EMBL/GenBank/DDBJ whole genome shotgun (WGS) entry which is preliminary data.</text>
</comment>
<dbReference type="EMBL" id="AOJK01000033">
    <property type="protein sequence ID" value="ELZ45265.1"/>
    <property type="molecule type" value="Genomic_DNA"/>
</dbReference>
<dbReference type="PATRIC" id="fig|1227465.4.peg.1290"/>
<evidence type="ECO:0000313" key="2">
    <source>
        <dbReference type="Proteomes" id="UP000011586"/>
    </source>
</evidence>
<organism evidence="1 2">
    <name type="scientific">Halorubrum californiense DSM 19288</name>
    <dbReference type="NCBI Taxonomy" id="1227465"/>
    <lineage>
        <taxon>Archaea</taxon>
        <taxon>Methanobacteriati</taxon>
        <taxon>Methanobacteriota</taxon>
        <taxon>Stenosarchaea group</taxon>
        <taxon>Halobacteria</taxon>
        <taxon>Halobacteriales</taxon>
        <taxon>Haloferacaceae</taxon>
        <taxon>Halorubrum</taxon>
    </lineage>
</organism>
<keyword evidence="2" id="KW-1185">Reference proteome</keyword>
<accession>M0EBW3</accession>
<sequence length="69" mass="8101">MWVWYYMSQATLGSGPYRNSSLFSGYYLDERVADLDAWDCDAEAEEAFEQIRDLWNREGTLLPPTRKTN</sequence>
<evidence type="ECO:0000313" key="1">
    <source>
        <dbReference type="EMBL" id="ELZ45265.1"/>
    </source>
</evidence>
<dbReference type="AlphaFoldDB" id="M0EBW3"/>
<gene>
    <name evidence="1" type="ORF">C463_06577</name>
</gene>
<protein>
    <submittedName>
        <fullName evidence="1">Putative restriction/modification enzyme</fullName>
    </submittedName>
</protein>